<name>A0AA39Z8X5_9PEZI</name>
<keyword evidence="3" id="KW-1185">Reference proteome</keyword>
<evidence type="ECO:0000313" key="3">
    <source>
        <dbReference type="Proteomes" id="UP001174997"/>
    </source>
</evidence>
<dbReference type="Proteomes" id="UP001174997">
    <property type="component" value="Unassembled WGS sequence"/>
</dbReference>
<protein>
    <submittedName>
        <fullName evidence="2">Uncharacterized protein</fullName>
    </submittedName>
</protein>
<comment type="caution">
    <text evidence="2">The sequence shown here is derived from an EMBL/GenBank/DDBJ whole genome shotgun (WGS) entry which is preliminary data.</text>
</comment>
<accession>A0AA39Z8X5</accession>
<feature type="compositionally biased region" description="Gly residues" evidence="1">
    <location>
        <begin position="89"/>
        <end position="101"/>
    </location>
</feature>
<feature type="region of interest" description="Disordered" evidence="1">
    <location>
        <begin position="1"/>
        <end position="101"/>
    </location>
</feature>
<reference evidence="2" key="1">
    <citation type="submission" date="2023-06" db="EMBL/GenBank/DDBJ databases">
        <title>Genome-scale phylogeny and comparative genomics of the fungal order Sordariales.</title>
        <authorList>
            <consortium name="Lawrence Berkeley National Laboratory"/>
            <person name="Hensen N."/>
            <person name="Bonometti L."/>
            <person name="Westerberg I."/>
            <person name="Brannstrom I.O."/>
            <person name="Guillou S."/>
            <person name="Cros-Aarteil S."/>
            <person name="Calhoun S."/>
            <person name="Haridas S."/>
            <person name="Kuo A."/>
            <person name="Mondo S."/>
            <person name="Pangilinan J."/>
            <person name="Riley R."/>
            <person name="Labutti K."/>
            <person name="Andreopoulos B."/>
            <person name="Lipzen A."/>
            <person name="Chen C."/>
            <person name="Yanf M."/>
            <person name="Daum C."/>
            <person name="Ng V."/>
            <person name="Clum A."/>
            <person name="Steindorff A."/>
            <person name="Ohm R."/>
            <person name="Martin F."/>
            <person name="Silar P."/>
            <person name="Natvig D."/>
            <person name="Lalanne C."/>
            <person name="Gautier V."/>
            <person name="Ament-Velasquez S.L."/>
            <person name="Kruys A."/>
            <person name="Hutchinson M.I."/>
            <person name="Powell A.J."/>
            <person name="Barry K."/>
            <person name="Miller A.N."/>
            <person name="Grigoriev I.V."/>
            <person name="Debuchy R."/>
            <person name="Gladieux P."/>
            <person name="Thoren M.H."/>
            <person name="Johannesson H."/>
        </authorList>
    </citation>
    <scope>NUCLEOTIDE SEQUENCE</scope>
    <source>
        <strain evidence="2">CBS 307.81</strain>
    </source>
</reference>
<dbReference type="EMBL" id="JAULSY010000088">
    <property type="protein sequence ID" value="KAK0666393.1"/>
    <property type="molecule type" value="Genomic_DNA"/>
</dbReference>
<feature type="compositionally biased region" description="Gly residues" evidence="1">
    <location>
        <begin position="63"/>
        <end position="76"/>
    </location>
</feature>
<evidence type="ECO:0000256" key="1">
    <source>
        <dbReference type="SAM" id="MobiDB-lite"/>
    </source>
</evidence>
<feature type="compositionally biased region" description="Basic and acidic residues" evidence="1">
    <location>
        <begin position="48"/>
        <end position="62"/>
    </location>
</feature>
<sequence>TYRADVGDTSQATGDVAEVQSWDGGQEAEGLEESDAGETVDTVGDVDGGDRNHLALDEDGRGVHLGGSGEDGGGEGGEGEGDLGELHFDGGGGGGSSSNRY</sequence>
<evidence type="ECO:0000313" key="2">
    <source>
        <dbReference type="EMBL" id="KAK0666393.1"/>
    </source>
</evidence>
<feature type="compositionally biased region" description="Acidic residues" evidence="1">
    <location>
        <begin position="29"/>
        <end position="38"/>
    </location>
</feature>
<gene>
    <name evidence="2" type="ORF">QBC41DRAFT_230613</name>
</gene>
<dbReference type="AlphaFoldDB" id="A0AA39Z8X5"/>
<feature type="non-terminal residue" evidence="2">
    <location>
        <position position="1"/>
    </location>
</feature>
<organism evidence="2 3">
    <name type="scientific">Cercophora samala</name>
    <dbReference type="NCBI Taxonomy" id="330535"/>
    <lineage>
        <taxon>Eukaryota</taxon>
        <taxon>Fungi</taxon>
        <taxon>Dikarya</taxon>
        <taxon>Ascomycota</taxon>
        <taxon>Pezizomycotina</taxon>
        <taxon>Sordariomycetes</taxon>
        <taxon>Sordariomycetidae</taxon>
        <taxon>Sordariales</taxon>
        <taxon>Lasiosphaeriaceae</taxon>
        <taxon>Cercophora</taxon>
    </lineage>
</organism>
<proteinExistence type="predicted"/>